<protein>
    <submittedName>
        <fullName evidence="3">Metal-dependent hydrolase, endonuclease/exonuclease/phosphatase family</fullName>
    </submittedName>
</protein>
<dbReference type="Pfam" id="PF03372">
    <property type="entry name" value="Exo_endo_phos"/>
    <property type="match status" value="1"/>
</dbReference>
<evidence type="ECO:0000259" key="2">
    <source>
        <dbReference type="Pfam" id="PF03372"/>
    </source>
</evidence>
<dbReference type="RefSeq" id="WP_097057270.1">
    <property type="nucleotide sequence ID" value="NZ_OCMF01000005.1"/>
</dbReference>
<keyword evidence="1" id="KW-0812">Transmembrane</keyword>
<keyword evidence="1" id="KW-0472">Membrane</keyword>
<sequence length="344" mass="39601">MKGLHWFDKFLFFLNILAALVLLFSYLLPYIPPSTFALLSVFSLGVPLLIVVNVIFLLFWLFRLRIQALLSLIVLLIGFNHVTSVYEISSGEEEMQGDNVLKVLTYNVRQFNQYGWAEDRDIPQKISEFIKEQDADVVAMQEYYNGELNIARSFPHKYIKLKDKNAEFGLAIFSKYPIIATGSLDFPTQSNNNAIYADIFKGGDTIRVINVHLQSFGIKPNLNNIEKQHTKRVFLGMGQTFVRQERQMDLVRDLIKNTDHQSIVLGDFNNTAYSYVYRELKALGLNDAYKEAGNGFGKTFEIKYLPLRIDFILPQDTMEILSFENYEIPYSDHFPITASLRIGK</sequence>
<feature type="domain" description="Endonuclease/exonuclease/phosphatase" evidence="2">
    <location>
        <begin position="104"/>
        <end position="333"/>
    </location>
</feature>
<organism evidence="3 4">
    <name type="scientific">Salinimicrobium sediminis</name>
    <dbReference type="NCBI Taxonomy" id="1343891"/>
    <lineage>
        <taxon>Bacteria</taxon>
        <taxon>Pseudomonadati</taxon>
        <taxon>Bacteroidota</taxon>
        <taxon>Flavobacteriia</taxon>
        <taxon>Flavobacteriales</taxon>
        <taxon>Flavobacteriaceae</taxon>
        <taxon>Salinimicrobium</taxon>
    </lineage>
</organism>
<evidence type="ECO:0000313" key="3">
    <source>
        <dbReference type="EMBL" id="SOC81495.1"/>
    </source>
</evidence>
<keyword evidence="3" id="KW-0378">Hydrolase</keyword>
<dbReference type="GO" id="GO:0004527">
    <property type="term" value="F:exonuclease activity"/>
    <property type="evidence" value="ECO:0007669"/>
    <property type="project" value="UniProtKB-KW"/>
</dbReference>
<dbReference type="GO" id="GO:0006506">
    <property type="term" value="P:GPI anchor biosynthetic process"/>
    <property type="evidence" value="ECO:0007669"/>
    <property type="project" value="TreeGrafter"/>
</dbReference>
<dbReference type="SUPFAM" id="SSF56219">
    <property type="entry name" value="DNase I-like"/>
    <property type="match status" value="1"/>
</dbReference>
<accession>A0A285X877</accession>
<dbReference type="GO" id="GO:0016020">
    <property type="term" value="C:membrane"/>
    <property type="evidence" value="ECO:0007669"/>
    <property type="project" value="GOC"/>
</dbReference>
<dbReference type="InterPro" id="IPR036691">
    <property type="entry name" value="Endo/exonu/phosph_ase_sf"/>
</dbReference>
<dbReference type="EMBL" id="OCMF01000005">
    <property type="protein sequence ID" value="SOC81495.1"/>
    <property type="molecule type" value="Genomic_DNA"/>
</dbReference>
<keyword evidence="1" id="KW-1133">Transmembrane helix</keyword>
<dbReference type="PANTHER" id="PTHR14859:SF15">
    <property type="entry name" value="ENDONUCLEASE_EXONUCLEASE_PHOSPHATASE DOMAIN-CONTAINING PROTEIN"/>
    <property type="match status" value="1"/>
</dbReference>
<keyword evidence="3" id="KW-0540">Nuclease</keyword>
<name>A0A285X877_9FLAO</name>
<evidence type="ECO:0000256" key="1">
    <source>
        <dbReference type="SAM" id="Phobius"/>
    </source>
</evidence>
<feature type="transmembrane region" description="Helical" evidence="1">
    <location>
        <begin position="12"/>
        <end position="31"/>
    </location>
</feature>
<evidence type="ECO:0000313" key="4">
    <source>
        <dbReference type="Proteomes" id="UP000219193"/>
    </source>
</evidence>
<dbReference type="OrthoDB" id="635146at2"/>
<dbReference type="InterPro" id="IPR005135">
    <property type="entry name" value="Endo/exonuclease/phosphatase"/>
</dbReference>
<dbReference type="PANTHER" id="PTHR14859">
    <property type="entry name" value="CALCOFLUOR WHITE HYPERSENSITIVE PROTEIN PRECURSOR"/>
    <property type="match status" value="1"/>
</dbReference>
<dbReference type="Proteomes" id="UP000219193">
    <property type="component" value="Unassembled WGS sequence"/>
</dbReference>
<proteinExistence type="predicted"/>
<gene>
    <name evidence="3" type="ORF">SAMN06296241_3071</name>
</gene>
<reference evidence="4" key="1">
    <citation type="submission" date="2017-09" db="EMBL/GenBank/DDBJ databases">
        <authorList>
            <person name="Varghese N."/>
            <person name="Submissions S."/>
        </authorList>
    </citation>
    <scope>NUCLEOTIDE SEQUENCE [LARGE SCALE GENOMIC DNA]</scope>
    <source>
        <strain evidence="4">CGMCC 1.12641</strain>
    </source>
</reference>
<dbReference type="CDD" id="cd09084">
    <property type="entry name" value="EEP-2"/>
    <property type="match status" value="1"/>
</dbReference>
<dbReference type="InterPro" id="IPR051916">
    <property type="entry name" value="GPI-anchor_lipid_remodeler"/>
</dbReference>
<dbReference type="Gene3D" id="3.60.10.10">
    <property type="entry name" value="Endonuclease/exonuclease/phosphatase"/>
    <property type="match status" value="1"/>
</dbReference>
<keyword evidence="3" id="KW-0269">Exonuclease</keyword>
<dbReference type="GO" id="GO:0004519">
    <property type="term" value="F:endonuclease activity"/>
    <property type="evidence" value="ECO:0007669"/>
    <property type="project" value="UniProtKB-KW"/>
</dbReference>
<dbReference type="AlphaFoldDB" id="A0A285X877"/>
<keyword evidence="3" id="KW-0255">Endonuclease</keyword>
<keyword evidence="4" id="KW-1185">Reference proteome</keyword>
<feature type="transmembrane region" description="Helical" evidence="1">
    <location>
        <begin position="37"/>
        <end position="61"/>
    </location>
</feature>